<evidence type="ECO:0000313" key="2">
    <source>
        <dbReference type="Proteomes" id="UP000231449"/>
    </source>
</evidence>
<comment type="caution">
    <text evidence="1">The sequence shown here is derived from an EMBL/GenBank/DDBJ whole genome shotgun (WGS) entry which is preliminary data.</text>
</comment>
<reference evidence="2" key="1">
    <citation type="submission" date="2017-09" db="EMBL/GenBank/DDBJ databases">
        <title>Depth-based differentiation of microbial function through sediment-hosted aquifers and enrichment of novel symbionts in the deep terrestrial subsurface.</title>
        <authorList>
            <person name="Probst A.J."/>
            <person name="Ladd B."/>
            <person name="Jarett J.K."/>
            <person name="Geller-Mcgrath D.E."/>
            <person name="Sieber C.M.K."/>
            <person name="Emerson J.B."/>
            <person name="Anantharaman K."/>
            <person name="Thomas B.C."/>
            <person name="Malmstrom R."/>
            <person name="Stieglmeier M."/>
            <person name="Klingl A."/>
            <person name="Woyke T."/>
            <person name="Ryan C.M."/>
            <person name="Banfield J.F."/>
        </authorList>
    </citation>
    <scope>NUCLEOTIDE SEQUENCE [LARGE SCALE GENOMIC DNA]</scope>
</reference>
<gene>
    <name evidence="1" type="ORF">COZ66_01915</name>
</gene>
<organism evidence="1 2">
    <name type="scientific">Huberarchaeum crystalense</name>
    <dbReference type="NCBI Taxonomy" id="2014257"/>
    <lineage>
        <taxon>Archaea</taxon>
        <taxon>Candidatus Huberarchaeota</taxon>
        <taxon>Candidatus Huberarchaeia</taxon>
        <taxon>Candidatus Huberarchaeales</taxon>
        <taxon>Candidatus Huberarchaeaceae</taxon>
        <taxon>Candidatus Huberarchaeum</taxon>
    </lineage>
</organism>
<dbReference type="Proteomes" id="UP000231449">
    <property type="component" value="Unassembled WGS sequence"/>
</dbReference>
<protein>
    <submittedName>
        <fullName evidence="1">Uncharacterized protein</fullName>
    </submittedName>
</protein>
<evidence type="ECO:0000313" key="1">
    <source>
        <dbReference type="EMBL" id="PIX27999.1"/>
    </source>
</evidence>
<dbReference type="AlphaFoldDB" id="A0A2H9N266"/>
<proteinExistence type="predicted"/>
<name>A0A2H9N266_HUBC1</name>
<dbReference type="EMBL" id="PFIH01000047">
    <property type="protein sequence ID" value="PIX27999.1"/>
    <property type="molecule type" value="Genomic_DNA"/>
</dbReference>
<accession>A0A2H9N266</accession>
<sequence length="61" mass="7423">MFNFLDNILKYNIKRNKNSKKNISLPYNIKVDFTYLNPNNQYIEKLTKSIVKYAYKLIQLF</sequence>